<dbReference type="SUPFAM" id="SSF50249">
    <property type="entry name" value="Nucleic acid-binding proteins"/>
    <property type="match status" value="2"/>
</dbReference>
<dbReference type="Gene3D" id="2.40.50.140">
    <property type="entry name" value="Nucleic acid-binding proteins"/>
    <property type="match status" value="2"/>
</dbReference>
<dbReference type="PANTHER" id="PTHR48463">
    <property type="entry name" value="DUF223 DOMAIN-CONTAINING PROTEIN"/>
    <property type="match status" value="1"/>
</dbReference>
<name>A0AAU9M6E3_9ASTR</name>
<keyword evidence="3" id="KW-1185">Reference proteome</keyword>
<evidence type="ECO:0000313" key="3">
    <source>
        <dbReference type="Proteomes" id="UP001157418"/>
    </source>
</evidence>
<dbReference type="InterPro" id="IPR012340">
    <property type="entry name" value="NA-bd_OB-fold"/>
</dbReference>
<sequence length="406" mass="45768">MNHIIPFPQGDAIQILGHHTNQAYIESVLNVLDCYTLSEYNCPELDKHQKVLENDFYIDVGLSSVIKPLANTMTIPTTWFRFASKSQLAELGEHPPYFPDSIGMLSKIRDCTKTYGQPYVLLILTDDSGNEIRINIWKECITNPTKFNRSLLTPSPAMTVVAVTNLKPSVSAGTLRHGSSHATHVYVNPHIPETTSLMNLYTLETKYSDPHRPSTRPTGMPAKLKDIKEKTRLELLDKTFLVRASITDFVFQDNWYQMTCPTCRDPIFRRGPQWYCSAHSKIEKPILAHKFNVTINDPTGIISTIIFDTSFRKLLGSSFEDILSENIPINKKSLPEVITQQKGNPKTMSIQLLRTSSDENRRFIIIDIEIPQIAPQSAIPVTPSQTPITRSTAQHNPPPPISNITT</sequence>
<dbReference type="AlphaFoldDB" id="A0AAU9M6E3"/>
<comment type="caution">
    <text evidence="2">The sequence shown here is derived from an EMBL/GenBank/DDBJ whole genome shotgun (WGS) entry which is preliminary data.</text>
</comment>
<dbReference type="PANTHER" id="PTHR48463:SF1">
    <property type="entry name" value="DUF223 DOMAIN-CONTAINING PROTEIN"/>
    <property type="match status" value="1"/>
</dbReference>
<evidence type="ECO:0000256" key="1">
    <source>
        <dbReference type="SAM" id="MobiDB-lite"/>
    </source>
</evidence>
<dbReference type="EMBL" id="CAKMRJ010001112">
    <property type="protein sequence ID" value="CAH1421337.1"/>
    <property type="molecule type" value="Genomic_DNA"/>
</dbReference>
<gene>
    <name evidence="2" type="ORF">LVIROSA_LOCUS8746</name>
</gene>
<protein>
    <recommendedName>
        <fullName evidence="4">Replication factor A C-terminal domain-containing protein</fullName>
    </recommendedName>
</protein>
<reference evidence="2 3" key="1">
    <citation type="submission" date="2022-01" db="EMBL/GenBank/DDBJ databases">
        <authorList>
            <person name="Xiong W."/>
            <person name="Schranz E."/>
        </authorList>
    </citation>
    <scope>NUCLEOTIDE SEQUENCE [LARGE SCALE GENOMIC DNA]</scope>
</reference>
<dbReference type="Proteomes" id="UP001157418">
    <property type="component" value="Unassembled WGS sequence"/>
</dbReference>
<feature type="compositionally biased region" description="Polar residues" evidence="1">
    <location>
        <begin position="382"/>
        <end position="395"/>
    </location>
</feature>
<proteinExistence type="predicted"/>
<evidence type="ECO:0000313" key="2">
    <source>
        <dbReference type="EMBL" id="CAH1421337.1"/>
    </source>
</evidence>
<accession>A0AAU9M6E3</accession>
<feature type="region of interest" description="Disordered" evidence="1">
    <location>
        <begin position="377"/>
        <end position="406"/>
    </location>
</feature>
<organism evidence="2 3">
    <name type="scientific">Lactuca virosa</name>
    <dbReference type="NCBI Taxonomy" id="75947"/>
    <lineage>
        <taxon>Eukaryota</taxon>
        <taxon>Viridiplantae</taxon>
        <taxon>Streptophyta</taxon>
        <taxon>Embryophyta</taxon>
        <taxon>Tracheophyta</taxon>
        <taxon>Spermatophyta</taxon>
        <taxon>Magnoliopsida</taxon>
        <taxon>eudicotyledons</taxon>
        <taxon>Gunneridae</taxon>
        <taxon>Pentapetalae</taxon>
        <taxon>asterids</taxon>
        <taxon>campanulids</taxon>
        <taxon>Asterales</taxon>
        <taxon>Asteraceae</taxon>
        <taxon>Cichorioideae</taxon>
        <taxon>Cichorieae</taxon>
        <taxon>Lactucinae</taxon>
        <taxon>Lactuca</taxon>
    </lineage>
</organism>
<feature type="compositionally biased region" description="Pro residues" evidence="1">
    <location>
        <begin position="396"/>
        <end position="406"/>
    </location>
</feature>
<evidence type="ECO:0008006" key="4">
    <source>
        <dbReference type="Google" id="ProtNLM"/>
    </source>
</evidence>